<dbReference type="InterPro" id="IPR047170">
    <property type="entry name" value="PTN12/18/22"/>
</dbReference>
<evidence type="ECO:0000313" key="8">
    <source>
        <dbReference type="EMBL" id="BAJ52654.1"/>
    </source>
</evidence>
<dbReference type="Pfam" id="PF00102">
    <property type="entry name" value="Y_phosphatase"/>
    <property type="match status" value="1"/>
</dbReference>
<feature type="domain" description="Tyrosine specific protein phosphatases" evidence="7">
    <location>
        <begin position="221"/>
        <end position="295"/>
    </location>
</feature>
<dbReference type="SMART" id="SM00404">
    <property type="entry name" value="PTPc_motif"/>
    <property type="match status" value="1"/>
</dbReference>
<dbReference type="EC" id="3.1.3.48" evidence="1"/>
<proteinExistence type="evidence at transcript level"/>
<keyword evidence="5" id="KW-0175">Coiled coil</keyword>
<name>E5RKE5_9EUKA</name>
<dbReference type="PROSITE" id="PS50056">
    <property type="entry name" value="TYR_PHOSPHATASE_2"/>
    <property type="match status" value="1"/>
</dbReference>
<evidence type="ECO:0000256" key="2">
    <source>
        <dbReference type="ARBA" id="ARBA00022801"/>
    </source>
</evidence>
<feature type="coiled-coil region" evidence="5">
    <location>
        <begin position="323"/>
        <end position="351"/>
    </location>
</feature>
<dbReference type="GO" id="GO:0005737">
    <property type="term" value="C:cytoplasm"/>
    <property type="evidence" value="ECO:0007669"/>
    <property type="project" value="TreeGrafter"/>
</dbReference>
<keyword evidence="2" id="KW-0378">Hydrolase</keyword>
<organism evidence="8">
    <name type="scientific">Monosiga ovata</name>
    <dbReference type="NCBI Taxonomy" id="81526"/>
    <lineage>
        <taxon>Eukaryota</taxon>
        <taxon>Choanoflagellata</taxon>
        <taxon>Craspedida</taxon>
        <taxon>Salpingoecidae</taxon>
        <taxon>Monosiga</taxon>
    </lineage>
</organism>
<dbReference type="GO" id="GO:0005634">
    <property type="term" value="C:nucleus"/>
    <property type="evidence" value="ECO:0007669"/>
    <property type="project" value="TreeGrafter"/>
</dbReference>
<evidence type="ECO:0000259" key="6">
    <source>
        <dbReference type="PROSITE" id="PS50055"/>
    </source>
</evidence>
<gene>
    <name evidence="8" type="primary">MoPTP-11</name>
</gene>
<evidence type="ECO:0000256" key="3">
    <source>
        <dbReference type="ARBA" id="ARBA00022912"/>
    </source>
</evidence>
<dbReference type="PRINTS" id="PR00700">
    <property type="entry name" value="PRTYPHPHTASE"/>
</dbReference>
<dbReference type="AlphaFoldDB" id="E5RKE5"/>
<evidence type="ECO:0000256" key="5">
    <source>
        <dbReference type="SAM" id="Coils"/>
    </source>
</evidence>
<reference evidence="8" key="1">
    <citation type="submission" date="2002-12" db="EMBL/GenBank/DDBJ databases">
        <title>Divergence pattern of animal gene families and relationship with evolution of multicellular animals.</title>
        <authorList>
            <person name="Suga H."/>
            <person name="Nishiyori H."/>
            <person name="Miyata T."/>
        </authorList>
    </citation>
    <scope>NUCLEOTIDE SEQUENCE</scope>
</reference>
<dbReference type="InterPro" id="IPR029021">
    <property type="entry name" value="Prot-tyrosine_phosphatase-like"/>
</dbReference>
<dbReference type="InterPro" id="IPR003595">
    <property type="entry name" value="Tyr_Pase_cat"/>
</dbReference>
<sequence>MAGVEGFLATAKALSDQGAAAFAAEYQDIKTLLKDDDPPECVAGMLPENVRKNRYADIVPYDFNRVVLPEVEGVEGSDYINASKIKGIDGEIATIAAMGPKKETQEDFYRLLWSHNIGVIICLTGVKEDGKEKCVKYWPDSRGKTETLGEFELTLTDETFPNAADGADFCLRTMTFVFRGESRTLRQYHYHTWPDKGVPEIDDENDESETPRRIPYATPSIQLIDFARAHDPDNKVPILIHCSAGCGRTGSFCAIDYVRSLLKRDGTNAEINIKEIVTALRRQRPSMVQVPEQYQFVYYVVKELVENIHHIGNVKATNVVLESKEEEEERKTAEEAKRRRQEQLAKAAEKKGGCCLLQ</sequence>
<dbReference type="SMART" id="SM00194">
    <property type="entry name" value="PTPc"/>
    <property type="match status" value="1"/>
</dbReference>
<dbReference type="PANTHER" id="PTHR45983">
    <property type="entry name" value="TYROSINE PHOSPHATSE N18, PUTATIVE-RELATED"/>
    <property type="match status" value="1"/>
</dbReference>
<comment type="similarity">
    <text evidence="4">Belongs to the protein-tyrosine phosphatase family. Non-receptor class 4 subfamily.</text>
</comment>
<evidence type="ECO:0000256" key="1">
    <source>
        <dbReference type="ARBA" id="ARBA00013064"/>
    </source>
</evidence>
<feature type="domain" description="Tyrosine-protein phosphatase" evidence="6">
    <location>
        <begin position="22"/>
        <end position="304"/>
    </location>
</feature>
<dbReference type="PANTHER" id="PTHR45983:SF2">
    <property type="entry name" value="PROTEIN-TYROSINE-PHOSPHATASE"/>
    <property type="match status" value="1"/>
</dbReference>
<dbReference type="SUPFAM" id="SSF52799">
    <property type="entry name" value="(Phosphotyrosine protein) phosphatases II"/>
    <property type="match status" value="1"/>
</dbReference>
<accession>E5RKE5</accession>
<dbReference type="Gene3D" id="3.90.190.10">
    <property type="entry name" value="Protein tyrosine phosphatase superfamily"/>
    <property type="match status" value="1"/>
</dbReference>
<dbReference type="InterPro" id="IPR000242">
    <property type="entry name" value="PTP_cat"/>
</dbReference>
<dbReference type="PROSITE" id="PS50055">
    <property type="entry name" value="TYR_PHOSPHATASE_PTP"/>
    <property type="match status" value="1"/>
</dbReference>
<evidence type="ECO:0000256" key="4">
    <source>
        <dbReference type="ARBA" id="ARBA00034734"/>
    </source>
</evidence>
<dbReference type="InterPro" id="IPR016130">
    <property type="entry name" value="Tyr_Pase_AS"/>
</dbReference>
<dbReference type="EMBL" id="AB098494">
    <property type="protein sequence ID" value="BAJ52654.1"/>
    <property type="molecule type" value="mRNA"/>
</dbReference>
<protein>
    <recommendedName>
        <fullName evidence="1">protein-tyrosine-phosphatase</fullName>
        <ecNumber evidence="1">3.1.3.48</ecNumber>
    </recommendedName>
</protein>
<dbReference type="InterPro" id="IPR000387">
    <property type="entry name" value="Tyr_Pase_dom"/>
</dbReference>
<evidence type="ECO:0000259" key="7">
    <source>
        <dbReference type="PROSITE" id="PS50056"/>
    </source>
</evidence>
<dbReference type="PROSITE" id="PS00383">
    <property type="entry name" value="TYR_PHOSPHATASE_1"/>
    <property type="match status" value="1"/>
</dbReference>
<dbReference type="GO" id="GO:0004726">
    <property type="term" value="F:non-membrane spanning protein tyrosine phosphatase activity"/>
    <property type="evidence" value="ECO:0007669"/>
    <property type="project" value="InterPro"/>
</dbReference>
<keyword evidence="3" id="KW-0904">Protein phosphatase</keyword>